<evidence type="ECO:0000256" key="1">
    <source>
        <dbReference type="ARBA" id="ARBA00022737"/>
    </source>
</evidence>
<feature type="region of interest" description="Disordered" evidence="2">
    <location>
        <begin position="518"/>
        <end position="538"/>
    </location>
</feature>
<dbReference type="PANTHER" id="PTHR10039:SF14">
    <property type="entry name" value="NACHT DOMAIN-CONTAINING PROTEIN"/>
    <property type="match status" value="1"/>
</dbReference>
<protein>
    <recommendedName>
        <fullName evidence="3">NACHT domain-containing protein</fullName>
    </recommendedName>
</protein>
<organism evidence="4 5">
    <name type="scientific">Coprinellus micaceus</name>
    <name type="common">Glistening ink-cap mushroom</name>
    <name type="synonym">Coprinus micaceus</name>
    <dbReference type="NCBI Taxonomy" id="71717"/>
    <lineage>
        <taxon>Eukaryota</taxon>
        <taxon>Fungi</taxon>
        <taxon>Dikarya</taxon>
        <taxon>Basidiomycota</taxon>
        <taxon>Agaricomycotina</taxon>
        <taxon>Agaricomycetes</taxon>
        <taxon>Agaricomycetidae</taxon>
        <taxon>Agaricales</taxon>
        <taxon>Agaricineae</taxon>
        <taxon>Psathyrellaceae</taxon>
        <taxon>Coprinellus</taxon>
    </lineage>
</organism>
<reference evidence="4 5" key="1">
    <citation type="journal article" date="2019" name="Nat. Ecol. Evol.">
        <title>Megaphylogeny resolves global patterns of mushroom evolution.</title>
        <authorList>
            <person name="Varga T."/>
            <person name="Krizsan K."/>
            <person name="Foldi C."/>
            <person name="Dima B."/>
            <person name="Sanchez-Garcia M."/>
            <person name="Sanchez-Ramirez S."/>
            <person name="Szollosi G.J."/>
            <person name="Szarkandi J.G."/>
            <person name="Papp V."/>
            <person name="Albert L."/>
            <person name="Andreopoulos W."/>
            <person name="Angelini C."/>
            <person name="Antonin V."/>
            <person name="Barry K.W."/>
            <person name="Bougher N.L."/>
            <person name="Buchanan P."/>
            <person name="Buyck B."/>
            <person name="Bense V."/>
            <person name="Catcheside P."/>
            <person name="Chovatia M."/>
            <person name="Cooper J."/>
            <person name="Damon W."/>
            <person name="Desjardin D."/>
            <person name="Finy P."/>
            <person name="Geml J."/>
            <person name="Haridas S."/>
            <person name="Hughes K."/>
            <person name="Justo A."/>
            <person name="Karasinski D."/>
            <person name="Kautmanova I."/>
            <person name="Kiss B."/>
            <person name="Kocsube S."/>
            <person name="Kotiranta H."/>
            <person name="LaButti K.M."/>
            <person name="Lechner B.E."/>
            <person name="Liimatainen K."/>
            <person name="Lipzen A."/>
            <person name="Lukacs Z."/>
            <person name="Mihaltcheva S."/>
            <person name="Morgado L.N."/>
            <person name="Niskanen T."/>
            <person name="Noordeloos M.E."/>
            <person name="Ohm R.A."/>
            <person name="Ortiz-Santana B."/>
            <person name="Ovrebo C."/>
            <person name="Racz N."/>
            <person name="Riley R."/>
            <person name="Savchenko A."/>
            <person name="Shiryaev A."/>
            <person name="Soop K."/>
            <person name="Spirin V."/>
            <person name="Szebenyi C."/>
            <person name="Tomsovsky M."/>
            <person name="Tulloss R.E."/>
            <person name="Uehling J."/>
            <person name="Grigoriev I.V."/>
            <person name="Vagvolgyi C."/>
            <person name="Papp T."/>
            <person name="Martin F.M."/>
            <person name="Miettinen O."/>
            <person name="Hibbett D.S."/>
            <person name="Nagy L.G."/>
        </authorList>
    </citation>
    <scope>NUCLEOTIDE SEQUENCE [LARGE SCALE GENOMIC DNA]</scope>
    <source>
        <strain evidence="4 5">FP101781</strain>
    </source>
</reference>
<accession>A0A4Y7SMF1</accession>
<keyword evidence="1" id="KW-0677">Repeat</keyword>
<dbReference type="Proteomes" id="UP000298030">
    <property type="component" value="Unassembled WGS sequence"/>
</dbReference>
<keyword evidence="5" id="KW-1185">Reference proteome</keyword>
<name>A0A4Y7SMF1_COPMI</name>
<dbReference type="AlphaFoldDB" id="A0A4Y7SMF1"/>
<evidence type="ECO:0000313" key="4">
    <source>
        <dbReference type="EMBL" id="TEB22942.1"/>
    </source>
</evidence>
<dbReference type="PANTHER" id="PTHR10039">
    <property type="entry name" value="AMELOGENIN"/>
    <property type="match status" value="1"/>
</dbReference>
<evidence type="ECO:0000256" key="2">
    <source>
        <dbReference type="SAM" id="MobiDB-lite"/>
    </source>
</evidence>
<gene>
    <name evidence="4" type="ORF">FA13DRAFT_1740432</name>
</gene>
<dbReference type="PROSITE" id="PS50837">
    <property type="entry name" value="NACHT"/>
    <property type="match status" value="1"/>
</dbReference>
<feature type="domain" description="NACHT" evidence="3">
    <location>
        <begin position="15"/>
        <end position="185"/>
    </location>
</feature>
<evidence type="ECO:0000313" key="5">
    <source>
        <dbReference type="Proteomes" id="UP000298030"/>
    </source>
</evidence>
<dbReference type="SUPFAM" id="SSF52540">
    <property type="entry name" value="P-loop containing nucleoside triphosphate hydrolases"/>
    <property type="match status" value="1"/>
</dbReference>
<dbReference type="InterPro" id="IPR027417">
    <property type="entry name" value="P-loop_NTPase"/>
</dbReference>
<dbReference type="EMBL" id="QPFP01000083">
    <property type="protein sequence ID" value="TEB22942.1"/>
    <property type="molecule type" value="Genomic_DNA"/>
</dbReference>
<sequence>MSWIRHGEEDDTPMKLLWLSGPAGSGKTAIAGTIADECYKEGLLAASFFFSAFAGSKNRRWKKPVIPSLVYRLIQHKYIVGLKEAVLTVIEDDPMVFERHLDQQLEELVLKPLRKVAGLSDRRHWPEVIIVDGLDECQGNSELDVGAERDSQESRTTAHKEILSALSRACADPSFPFRIVIASRPEPVIRHFFSTSPDLALNIFLDDRYDPDSDIQLFLEAMFSDIRRRFKLPSTWAPRHVVDLLVKEASGQFIYAATVIRFLDNPRQGPPQKQLSRLLEWRRLDNAEPFAPLDALYKRILHTSPDHVLSVKWLLLIYGHSSVNHPAWYLQELLESYPGETEYVLGNLTSLVGLADEQGGSRFRFYHKSLLDFLGDPSRSSELYVDDEDVTRFTQKRYYDVLRGRGPQANTTYTPSRGFTGHFCKWFERYTDRLARYSSSDVEWWLAEVPVESKDDDIPCMFASIHKRCRWYHCLPACDVWRKGILQYCEREGWRIPTASELFQDRFKKFGYMYGANKPEYPLRDPPPRLQARHQGPS</sequence>
<dbReference type="Pfam" id="PF24883">
    <property type="entry name" value="NPHP3_N"/>
    <property type="match status" value="1"/>
</dbReference>
<dbReference type="InterPro" id="IPR007111">
    <property type="entry name" value="NACHT_NTPase"/>
</dbReference>
<proteinExistence type="predicted"/>
<comment type="caution">
    <text evidence="4">The sequence shown here is derived from an EMBL/GenBank/DDBJ whole genome shotgun (WGS) entry which is preliminary data.</text>
</comment>
<dbReference type="InterPro" id="IPR056884">
    <property type="entry name" value="NPHP3-like_N"/>
</dbReference>
<dbReference type="STRING" id="71717.A0A4Y7SMF1"/>
<dbReference type="Gene3D" id="3.40.50.300">
    <property type="entry name" value="P-loop containing nucleotide triphosphate hydrolases"/>
    <property type="match status" value="1"/>
</dbReference>
<evidence type="ECO:0000259" key="3">
    <source>
        <dbReference type="PROSITE" id="PS50837"/>
    </source>
</evidence>
<dbReference type="OrthoDB" id="3014077at2759"/>